<evidence type="ECO:0000313" key="1">
    <source>
        <dbReference type="EMBL" id="GMG37194.1"/>
    </source>
</evidence>
<dbReference type="EMBL" id="BSYA01000228">
    <property type="protein sequence ID" value="GMG37194.1"/>
    <property type="molecule type" value="Genomic_DNA"/>
</dbReference>
<proteinExistence type="predicted"/>
<gene>
    <name evidence="1" type="ORF">Aory04_001210300</name>
</gene>
<name>A0AAN5BX42_ASPOZ</name>
<dbReference type="Proteomes" id="UP001165205">
    <property type="component" value="Unassembled WGS sequence"/>
</dbReference>
<sequence length="67" mass="7524">MGPSGQICPKHGRSYRSYVIVWNPVGDSLWRITGVVDRDGIKWTKKLSRSFDAKKSVCNEDGVQAKN</sequence>
<reference evidence="1" key="1">
    <citation type="submission" date="2023-04" db="EMBL/GenBank/DDBJ databases">
        <title>Aspergillus oryzae NBRC 4228.</title>
        <authorList>
            <person name="Ichikawa N."/>
            <person name="Sato H."/>
            <person name="Tonouchi N."/>
        </authorList>
    </citation>
    <scope>NUCLEOTIDE SEQUENCE</scope>
    <source>
        <strain evidence="1">NBRC 4228</strain>
    </source>
</reference>
<organism evidence="1 2">
    <name type="scientific">Aspergillus oryzae</name>
    <name type="common">Yellow koji mold</name>
    <dbReference type="NCBI Taxonomy" id="5062"/>
    <lineage>
        <taxon>Eukaryota</taxon>
        <taxon>Fungi</taxon>
        <taxon>Dikarya</taxon>
        <taxon>Ascomycota</taxon>
        <taxon>Pezizomycotina</taxon>
        <taxon>Eurotiomycetes</taxon>
        <taxon>Eurotiomycetidae</taxon>
        <taxon>Eurotiales</taxon>
        <taxon>Aspergillaceae</taxon>
        <taxon>Aspergillus</taxon>
        <taxon>Aspergillus subgen. Circumdati</taxon>
    </lineage>
</organism>
<dbReference type="AlphaFoldDB" id="A0AAN5BX42"/>
<accession>A0AAN5BX42</accession>
<evidence type="ECO:0000313" key="2">
    <source>
        <dbReference type="Proteomes" id="UP001165205"/>
    </source>
</evidence>
<protein>
    <submittedName>
        <fullName evidence="1">Unnamed protein product</fullName>
    </submittedName>
</protein>
<comment type="caution">
    <text evidence="1">The sequence shown here is derived from an EMBL/GenBank/DDBJ whole genome shotgun (WGS) entry which is preliminary data.</text>
</comment>